<dbReference type="InterPro" id="IPR004155">
    <property type="entry name" value="PBS_lyase_HEAT"/>
</dbReference>
<dbReference type="SUPFAM" id="SSF48371">
    <property type="entry name" value="ARM repeat"/>
    <property type="match status" value="1"/>
</dbReference>
<feature type="domain" description="PPIase cyclophilin-type" evidence="4">
    <location>
        <begin position="520"/>
        <end position="638"/>
    </location>
</feature>
<accession>A0AA37WH78</accession>
<dbReference type="InterPro" id="IPR002130">
    <property type="entry name" value="Cyclophilin-type_PPIase_dom"/>
</dbReference>
<comment type="caution">
    <text evidence="5">The sequence shown here is derived from an EMBL/GenBank/DDBJ whole genome shotgun (WGS) entry which is preliminary data.</text>
</comment>
<dbReference type="EMBL" id="BSOH01000021">
    <property type="protein sequence ID" value="GLR18495.1"/>
    <property type="molecule type" value="Genomic_DNA"/>
</dbReference>
<dbReference type="InterPro" id="IPR016024">
    <property type="entry name" value="ARM-type_fold"/>
</dbReference>
<dbReference type="PANTHER" id="PTHR45625">
    <property type="entry name" value="PEPTIDYL-PROLYL CIS-TRANS ISOMERASE-RELATED"/>
    <property type="match status" value="1"/>
</dbReference>
<dbReference type="PANTHER" id="PTHR45625:SF4">
    <property type="entry name" value="PEPTIDYLPROLYL ISOMERASE DOMAIN AND WD REPEAT-CONTAINING PROTEIN 1"/>
    <property type="match status" value="1"/>
</dbReference>
<evidence type="ECO:0000256" key="2">
    <source>
        <dbReference type="ARBA" id="ARBA00023110"/>
    </source>
</evidence>
<dbReference type="Proteomes" id="UP001156666">
    <property type="component" value="Unassembled WGS sequence"/>
</dbReference>
<evidence type="ECO:0000259" key="4">
    <source>
        <dbReference type="PROSITE" id="PS50072"/>
    </source>
</evidence>
<dbReference type="PROSITE" id="PS50072">
    <property type="entry name" value="CSA_PPIASE_2"/>
    <property type="match status" value="1"/>
</dbReference>
<dbReference type="CDD" id="cd00317">
    <property type="entry name" value="cyclophilin"/>
    <property type="match status" value="1"/>
</dbReference>
<dbReference type="InterPro" id="IPR044666">
    <property type="entry name" value="Cyclophilin_A-like"/>
</dbReference>
<protein>
    <recommendedName>
        <fullName evidence="1">peptidylprolyl isomerase</fullName>
        <ecNumber evidence="1">5.2.1.8</ecNumber>
    </recommendedName>
</protein>
<dbReference type="InterPro" id="IPR011989">
    <property type="entry name" value="ARM-like"/>
</dbReference>
<dbReference type="Pfam" id="PF00160">
    <property type="entry name" value="Pro_isomerase"/>
    <property type="match status" value="1"/>
</dbReference>
<proteinExistence type="predicted"/>
<gene>
    <name evidence="5" type="ORF">GCM10007940_31110</name>
</gene>
<reference evidence="5" key="1">
    <citation type="journal article" date="2014" name="Int. J. Syst. Evol. Microbiol.">
        <title>Complete genome sequence of Corynebacterium casei LMG S-19264T (=DSM 44701T), isolated from a smear-ripened cheese.</title>
        <authorList>
            <consortium name="US DOE Joint Genome Institute (JGI-PGF)"/>
            <person name="Walter F."/>
            <person name="Albersmeier A."/>
            <person name="Kalinowski J."/>
            <person name="Ruckert C."/>
        </authorList>
    </citation>
    <scope>NUCLEOTIDE SEQUENCE</scope>
    <source>
        <strain evidence="5">NBRC 108769</strain>
    </source>
</reference>
<dbReference type="GO" id="GO:0003755">
    <property type="term" value="F:peptidyl-prolyl cis-trans isomerase activity"/>
    <property type="evidence" value="ECO:0007669"/>
    <property type="project" value="UniProtKB-KW"/>
</dbReference>
<dbReference type="InterPro" id="IPR029000">
    <property type="entry name" value="Cyclophilin-like_dom_sf"/>
</dbReference>
<evidence type="ECO:0000313" key="6">
    <source>
        <dbReference type="Proteomes" id="UP001156666"/>
    </source>
</evidence>
<dbReference type="Gene3D" id="2.40.100.10">
    <property type="entry name" value="Cyclophilin-like"/>
    <property type="match status" value="1"/>
</dbReference>
<evidence type="ECO:0000313" key="5">
    <source>
        <dbReference type="EMBL" id="GLR18495.1"/>
    </source>
</evidence>
<keyword evidence="2" id="KW-0697">Rotamase</keyword>
<dbReference type="SMART" id="SM00567">
    <property type="entry name" value="EZ_HEAT"/>
    <property type="match status" value="2"/>
</dbReference>
<evidence type="ECO:0000256" key="3">
    <source>
        <dbReference type="ARBA" id="ARBA00023235"/>
    </source>
</evidence>
<sequence length="650" mass="73112">MIFIIAACVPPTEQEYFEINVDYSDPGLRKILELEVRQELDSLLLFVSHPNPTYRLITAKSFASFQAPEAIDSMVKLLNDPFIEVKTAAAFTLGQIGAPSSADELLKAFSQQDSIDVNNTFNNAVLEAMGKIGPESYLNAIATVNTYRSSDTLLVLGQAHAIYQYGLRSIFDPEGDKTMVKFVTGNYPLSVQKIAAQYFFRFENANIDETKFQLLKVMKEHKDPDVRMALATAITRKGYQDLQSEILDFYSTEKDYRVKCNILRQIHKYPYISIVENVLREISNVNEKVGLCAAEYLMENGNGYDAPVYLDYVKSDLNPFIKIKVYQSLMKNSGRGSGSRYTATAALKEMALDESLNQYVRAEALIGLAEDYRSTPFIIEQFKSDNPSILKTRTVESLVKILKSKEYVPNATKKEIAVFIEKAITEGTGGMVSAATAAFNDEELKFADQFENLDFLTNTLNRLVIPNEIETYNELNAAIAKINGREKPEPKVSDNIKPINWDLFDQYSAFPEIRISTNKGEIVIRLFKNEAPHSVMNIIELVKSGYYNNKYFHRVIPNFVAQTGCPDGDGYGSLDYTIRSELNNVHYNDEGYVGYASAGLHTESTQWFVTYSPTPHLDGKYSLFGKVLGSMDIVDQLEVGDKISRISITN</sequence>
<dbReference type="SUPFAM" id="SSF50891">
    <property type="entry name" value="Cyclophilin-like"/>
    <property type="match status" value="1"/>
</dbReference>
<dbReference type="Gene3D" id="1.25.10.10">
    <property type="entry name" value="Leucine-rich Repeat Variant"/>
    <property type="match status" value="2"/>
</dbReference>
<dbReference type="EC" id="5.2.1.8" evidence="1"/>
<dbReference type="PRINTS" id="PR00153">
    <property type="entry name" value="CSAPPISMRASE"/>
</dbReference>
<reference evidence="5" key="2">
    <citation type="submission" date="2023-01" db="EMBL/GenBank/DDBJ databases">
        <title>Draft genome sequence of Portibacter lacus strain NBRC 108769.</title>
        <authorList>
            <person name="Sun Q."/>
            <person name="Mori K."/>
        </authorList>
    </citation>
    <scope>NUCLEOTIDE SEQUENCE</scope>
    <source>
        <strain evidence="5">NBRC 108769</strain>
    </source>
</reference>
<evidence type="ECO:0000256" key="1">
    <source>
        <dbReference type="ARBA" id="ARBA00013194"/>
    </source>
</evidence>
<dbReference type="Pfam" id="PF13646">
    <property type="entry name" value="HEAT_2"/>
    <property type="match status" value="1"/>
</dbReference>
<organism evidence="5 6">
    <name type="scientific">Portibacter lacus</name>
    <dbReference type="NCBI Taxonomy" id="1099794"/>
    <lineage>
        <taxon>Bacteria</taxon>
        <taxon>Pseudomonadati</taxon>
        <taxon>Bacteroidota</taxon>
        <taxon>Saprospiria</taxon>
        <taxon>Saprospirales</taxon>
        <taxon>Haliscomenobacteraceae</taxon>
        <taxon>Portibacter</taxon>
    </lineage>
</organism>
<dbReference type="AlphaFoldDB" id="A0AA37WH78"/>
<keyword evidence="6" id="KW-1185">Reference proteome</keyword>
<name>A0AA37WH78_9BACT</name>
<keyword evidence="3" id="KW-0413">Isomerase</keyword>